<reference evidence="1 2" key="1">
    <citation type="journal article" date="2015" name="Proc. Natl. Acad. Sci. U.S.A.">
        <title>The resurrection genome of Boea hygrometrica: A blueprint for survival of dehydration.</title>
        <authorList>
            <person name="Xiao L."/>
            <person name="Yang G."/>
            <person name="Zhang L."/>
            <person name="Yang X."/>
            <person name="Zhao S."/>
            <person name="Ji Z."/>
            <person name="Zhou Q."/>
            <person name="Hu M."/>
            <person name="Wang Y."/>
            <person name="Chen M."/>
            <person name="Xu Y."/>
            <person name="Jin H."/>
            <person name="Xiao X."/>
            <person name="Hu G."/>
            <person name="Bao F."/>
            <person name="Hu Y."/>
            <person name="Wan P."/>
            <person name="Li L."/>
            <person name="Deng X."/>
            <person name="Kuang T."/>
            <person name="Xiang C."/>
            <person name="Zhu J.K."/>
            <person name="Oliver M.J."/>
            <person name="He Y."/>
        </authorList>
    </citation>
    <scope>NUCLEOTIDE SEQUENCE [LARGE SCALE GENOMIC DNA]</scope>
    <source>
        <strain evidence="2">cv. XS01</strain>
    </source>
</reference>
<evidence type="ECO:0000313" key="1">
    <source>
        <dbReference type="EMBL" id="KZV29667.1"/>
    </source>
</evidence>
<gene>
    <name evidence="1" type="ORF">F511_15475</name>
</gene>
<keyword evidence="2" id="KW-1185">Reference proteome</keyword>
<dbReference type="Proteomes" id="UP000250235">
    <property type="component" value="Unassembled WGS sequence"/>
</dbReference>
<dbReference type="AlphaFoldDB" id="A0A2Z7BCI4"/>
<organism evidence="1 2">
    <name type="scientific">Dorcoceras hygrometricum</name>
    <dbReference type="NCBI Taxonomy" id="472368"/>
    <lineage>
        <taxon>Eukaryota</taxon>
        <taxon>Viridiplantae</taxon>
        <taxon>Streptophyta</taxon>
        <taxon>Embryophyta</taxon>
        <taxon>Tracheophyta</taxon>
        <taxon>Spermatophyta</taxon>
        <taxon>Magnoliopsida</taxon>
        <taxon>eudicotyledons</taxon>
        <taxon>Gunneridae</taxon>
        <taxon>Pentapetalae</taxon>
        <taxon>asterids</taxon>
        <taxon>lamiids</taxon>
        <taxon>Lamiales</taxon>
        <taxon>Gesneriaceae</taxon>
        <taxon>Didymocarpoideae</taxon>
        <taxon>Trichosporeae</taxon>
        <taxon>Loxocarpinae</taxon>
        <taxon>Dorcoceras</taxon>
    </lineage>
</organism>
<dbReference type="PROSITE" id="PS51257">
    <property type="entry name" value="PROKAR_LIPOPROTEIN"/>
    <property type="match status" value="1"/>
</dbReference>
<accession>A0A2Z7BCI4</accession>
<evidence type="ECO:0000313" key="2">
    <source>
        <dbReference type="Proteomes" id="UP000250235"/>
    </source>
</evidence>
<dbReference type="EMBL" id="KV009363">
    <property type="protein sequence ID" value="KZV29667.1"/>
    <property type="molecule type" value="Genomic_DNA"/>
</dbReference>
<sequence>MGQQRLAREFVISQMWILSCGMIQMSTLFNGDLSSQAVPAVFSESSEGADW</sequence>
<protein>
    <submittedName>
        <fullName evidence="1">Uncharacterized protein</fullName>
    </submittedName>
</protein>
<name>A0A2Z7BCI4_9LAMI</name>
<proteinExistence type="predicted"/>